<organism evidence="1 3">
    <name type="scientific">Aquisalinus luteolus</name>
    <dbReference type="NCBI Taxonomy" id="1566827"/>
    <lineage>
        <taxon>Bacteria</taxon>
        <taxon>Pseudomonadati</taxon>
        <taxon>Pseudomonadota</taxon>
        <taxon>Alphaproteobacteria</taxon>
        <taxon>Parvularculales</taxon>
        <taxon>Parvularculaceae</taxon>
        <taxon>Aquisalinus</taxon>
    </lineage>
</organism>
<accession>A0A8J3EP41</accession>
<evidence type="ECO:0000313" key="4">
    <source>
        <dbReference type="Proteomes" id="UP000818603"/>
    </source>
</evidence>
<dbReference type="Proteomes" id="UP000621856">
    <property type="component" value="Unassembled WGS sequence"/>
</dbReference>
<reference evidence="2 4" key="2">
    <citation type="submission" date="2020-02" db="EMBL/GenBank/DDBJ databases">
        <title>Genome sequence of Parvularcula flava strain NH6-79.</title>
        <authorList>
            <person name="Abdul Karim M.H."/>
            <person name="Lam M.Q."/>
            <person name="Chen S.J."/>
            <person name="Yahya A."/>
            <person name="Shahir S."/>
            <person name="Shamsir M.S."/>
            <person name="Chong C.S."/>
        </authorList>
    </citation>
    <scope>NUCLEOTIDE SEQUENCE [LARGE SCALE GENOMIC DNA]</scope>
    <source>
        <strain evidence="2 4">NH6-79</strain>
    </source>
</reference>
<dbReference type="Proteomes" id="UP000818603">
    <property type="component" value="Unassembled WGS sequence"/>
</dbReference>
<evidence type="ECO:0000313" key="3">
    <source>
        <dbReference type="Proteomes" id="UP000621856"/>
    </source>
</evidence>
<gene>
    <name evidence="2" type="ORF">FF098_003850</name>
    <name evidence="1" type="ORF">GCM10011355_07730</name>
</gene>
<name>A0A8J3EP41_9PROT</name>
<evidence type="ECO:0000313" key="1">
    <source>
        <dbReference type="EMBL" id="GGH94172.1"/>
    </source>
</evidence>
<sequence length="105" mass="11070">MKILSVFAIFFVVFAAFYLPEDLPGPDATAAGGPVAPVCRTASHDRLVEQKGRDVCGPAIDNGGYARAVGLMPTECPESTPRLVIDAEKFADRCMPGKTAPASTE</sequence>
<dbReference type="EMBL" id="BMGZ01000001">
    <property type="protein sequence ID" value="GGH94172.1"/>
    <property type="molecule type" value="Genomic_DNA"/>
</dbReference>
<reference evidence="1" key="1">
    <citation type="journal article" date="2014" name="Int. J. Syst. Evol. Microbiol.">
        <title>Complete genome sequence of Corynebacterium casei LMG S-19264T (=DSM 44701T), isolated from a smear-ripened cheese.</title>
        <authorList>
            <consortium name="US DOE Joint Genome Institute (JGI-PGF)"/>
            <person name="Walter F."/>
            <person name="Albersmeier A."/>
            <person name="Kalinowski J."/>
            <person name="Ruckert C."/>
        </authorList>
    </citation>
    <scope>NUCLEOTIDE SEQUENCE</scope>
    <source>
        <strain evidence="1">CGMCC 1.14984</strain>
    </source>
</reference>
<evidence type="ECO:0000313" key="2">
    <source>
        <dbReference type="EMBL" id="NHK27037.1"/>
    </source>
</evidence>
<proteinExistence type="predicted"/>
<comment type="caution">
    <text evidence="1">The sequence shown here is derived from an EMBL/GenBank/DDBJ whole genome shotgun (WGS) entry which is preliminary data.</text>
</comment>
<reference evidence="1" key="3">
    <citation type="submission" date="2020-09" db="EMBL/GenBank/DDBJ databases">
        <authorList>
            <person name="Sun Q."/>
            <person name="Zhou Y."/>
        </authorList>
    </citation>
    <scope>NUCLEOTIDE SEQUENCE</scope>
    <source>
        <strain evidence="1">CGMCC 1.14984</strain>
    </source>
</reference>
<dbReference type="EMBL" id="VCJR02000001">
    <property type="protein sequence ID" value="NHK27037.1"/>
    <property type="molecule type" value="Genomic_DNA"/>
</dbReference>
<keyword evidence="4" id="KW-1185">Reference proteome</keyword>
<dbReference type="AlphaFoldDB" id="A0A8J3EP41"/>
<dbReference type="RefSeq" id="WP_155137631.1">
    <property type="nucleotide sequence ID" value="NZ_BMGZ01000001.1"/>
</dbReference>
<protein>
    <submittedName>
        <fullName evidence="1">Uncharacterized protein</fullName>
    </submittedName>
</protein>